<feature type="compositionally biased region" description="Polar residues" evidence="2">
    <location>
        <begin position="142"/>
        <end position="159"/>
    </location>
</feature>
<keyword evidence="3" id="KW-0812">Transmembrane</keyword>
<dbReference type="OrthoDB" id="5316007at2759"/>
<keyword evidence="7" id="KW-1185">Reference proteome</keyword>
<evidence type="ECO:0000256" key="1">
    <source>
        <dbReference type="ARBA" id="ARBA00022729"/>
    </source>
</evidence>
<evidence type="ECO:0000313" key="7">
    <source>
        <dbReference type="Proteomes" id="UP000242287"/>
    </source>
</evidence>
<evidence type="ECO:0000256" key="4">
    <source>
        <dbReference type="SAM" id="SignalP"/>
    </source>
</evidence>
<feature type="transmembrane region" description="Helical" evidence="3">
    <location>
        <begin position="167"/>
        <end position="185"/>
    </location>
</feature>
<evidence type="ECO:0000313" key="6">
    <source>
        <dbReference type="EMBL" id="PFH51368.1"/>
    </source>
</evidence>
<organism evidence="6 7">
    <name type="scientific">Amanita thiersii Skay4041</name>
    <dbReference type="NCBI Taxonomy" id="703135"/>
    <lineage>
        <taxon>Eukaryota</taxon>
        <taxon>Fungi</taxon>
        <taxon>Dikarya</taxon>
        <taxon>Basidiomycota</taxon>
        <taxon>Agaricomycotina</taxon>
        <taxon>Agaricomycetes</taxon>
        <taxon>Agaricomycetidae</taxon>
        <taxon>Agaricales</taxon>
        <taxon>Pluteineae</taxon>
        <taxon>Amanitaceae</taxon>
        <taxon>Amanita</taxon>
    </lineage>
</organism>
<accession>A0A2A9NMQ2</accession>
<evidence type="ECO:0000256" key="2">
    <source>
        <dbReference type="SAM" id="MobiDB-lite"/>
    </source>
</evidence>
<name>A0A2A9NMQ2_9AGAR</name>
<sequence>MRASAAVLLSLSASALGYLVVVPNPSQGWTNDGSQLVVWERVETDPTSFTVVLTNTDRSVQPINNQVLAAKVDGTLKNMTVNPPSGGWPVGRTFRVNFVNNTEDLNTIFAQSDEFEIKRANTTSSTATTRPATSVITGTALGGSNSPSATNSGDAPSGTNGALASSYASTGLLGLGLCAFMGVLLA</sequence>
<feature type="signal peptide" evidence="4">
    <location>
        <begin position="1"/>
        <end position="17"/>
    </location>
</feature>
<dbReference type="PANTHER" id="PTHR35185:SF1">
    <property type="entry name" value="UPF0619 GPI-ANCHORED MEMBRANE PROTEIN C1322.10"/>
    <property type="match status" value="1"/>
</dbReference>
<evidence type="ECO:0000256" key="3">
    <source>
        <dbReference type="SAM" id="Phobius"/>
    </source>
</evidence>
<feature type="chain" id="PRO_5013378330" description="Yeast cell wall synthesis Kre9/Knh1-like N-terminal domain-containing protein" evidence="4">
    <location>
        <begin position="18"/>
        <end position="186"/>
    </location>
</feature>
<keyword evidence="1 4" id="KW-0732">Signal</keyword>
<dbReference type="Pfam" id="PF10342">
    <property type="entry name" value="Kre9_KNH"/>
    <property type="match status" value="1"/>
</dbReference>
<dbReference type="AlphaFoldDB" id="A0A2A9NMQ2"/>
<feature type="compositionally biased region" description="Low complexity" evidence="2">
    <location>
        <begin position="121"/>
        <end position="134"/>
    </location>
</feature>
<proteinExistence type="predicted"/>
<gene>
    <name evidence="6" type="ORF">AMATHDRAFT_3034</name>
</gene>
<feature type="domain" description="Yeast cell wall synthesis Kre9/Knh1-like N-terminal" evidence="5">
    <location>
        <begin position="23"/>
        <end position="117"/>
    </location>
</feature>
<dbReference type="Proteomes" id="UP000242287">
    <property type="component" value="Unassembled WGS sequence"/>
</dbReference>
<reference evidence="6 7" key="1">
    <citation type="submission" date="2014-02" db="EMBL/GenBank/DDBJ databases">
        <title>Transposable element dynamics among asymbiotic and ectomycorrhizal Amanita fungi.</title>
        <authorList>
            <consortium name="DOE Joint Genome Institute"/>
            <person name="Hess J."/>
            <person name="Skrede I."/>
            <person name="Wolfe B."/>
            <person name="LaButti K."/>
            <person name="Ohm R.A."/>
            <person name="Grigoriev I.V."/>
            <person name="Pringle A."/>
        </authorList>
    </citation>
    <scope>NUCLEOTIDE SEQUENCE [LARGE SCALE GENOMIC DNA]</scope>
    <source>
        <strain evidence="6 7">SKay4041</strain>
    </source>
</reference>
<keyword evidence="3" id="KW-0472">Membrane</keyword>
<feature type="region of interest" description="Disordered" evidence="2">
    <location>
        <begin position="121"/>
        <end position="159"/>
    </location>
</feature>
<dbReference type="InterPro" id="IPR052479">
    <property type="entry name" value="GPI-anchor_Adhesion_Reg"/>
</dbReference>
<dbReference type="PANTHER" id="PTHR35185">
    <property type="entry name" value="SERINE/THREONINE-RICH PROTEIN ADG2-RELATED"/>
    <property type="match status" value="1"/>
</dbReference>
<dbReference type="STRING" id="703135.A0A2A9NMQ2"/>
<keyword evidence="3" id="KW-1133">Transmembrane helix</keyword>
<dbReference type="EMBL" id="KZ301988">
    <property type="protein sequence ID" value="PFH51368.1"/>
    <property type="molecule type" value="Genomic_DNA"/>
</dbReference>
<protein>
    <recommendedName>
        <fullName evidence="5">Yeast cell wall synthesis Kre9/Knh1-like N-terminal domain-containing protein</fullName>
    </recommendedName>
</protein>
<evidence type="ECO:0000259" key="5">
    <source>
        <dbReference type="Pfam" id="PF10342"/>
    </source>
</evidence>
<dbReference type="InterPro" id="IPR018466">
    <property type="entry name" value="Kre9/Knh1-like_N"/>
</dbReference>